<evidence type="ECO:0000256" key="2">
    <source>
        <dbReference type="SAM" id="SignalP"/>
    </source>
</evidence>
<feature type="region of interest" description="Disordered" evidence="1">
    <location>
        <begin position="32"/>
        <end position="55"/>
    </location>
</feature>
<feature type="signal peptide" evidence="2">
    <location>
        <begin position="1"/>
        <end position="25"/>
    </location>
</feature>
<name>A0A919L6Z7_9ACTN</name>
<evidence type="ECO:0000313" key="3">
    <source>
        <dbReference type="EMBL" id="GHH85689.1"/>
    </source>
</evidence>
<evidence type="ECO:0000313" key="4">
    <source>
        <dbReference type="Proteomes" id="UP000603708"/>
    </source>
</evidence>
<proteinExistence type="predicted"/>
<keyword evidence="2" id="KW-0732">Signal</keyword>
<dbReference type="EMBL" id="BNCD01000019">
    <property type="protein sequence ID" value="GHH85689.1"/>
    <property type="molecule type" value="Genomic_DNA"/>
</dbReference>
<accession>A0A919L6Z7</accession>
<keyword evidence="4" id="KW-1185">Reference proteome</keyword>
<reference evidence="3" key="2">
    <citation type="submission" date="2020-09" db="EMBL/GenBank/DDBJ databases">
        <authorList>
            <person name="Sun Q."/>
            <person name="Ohkuma M."/>
        </authorList>
    </citation>
    <scope>NUCLEOTIDE SEQUENCE</scope>
    <source>
        <strain evidence="3">JCM 5069</strain>
    </source>
</reference>
<dbReference type="AlphaFoldDB" id="A0A919L6Z7"/>
<sequence length="55" mass="5528">MQSSSMFARLTLAAFLVLSAIGAFGDLQGLHGADTGAPTESGVPDNSVDDTSWGG</sequence>
<gene>
    <name evidence="3" type="ORF">GCM10018793_54680</name>
</gene>
<evidence type="ECO:0000256" key="1">
    <source>
        <dbReference type="SAM" id="MobiDB-lite"/>
    </source>
</evidence>
<feature type="chain" id="PRO_5038339201" description="Secreted protein" evidence="2">
    <location>
        <begin position="26"/>
        <end position="55"/>
    </location>
</feature>
<protein>
    <recommendedName>
        <fullName evidence="5">Secreted protein</fullName>
    </recommendedName>
</protein>
<organism evidence="3 4">
    <name type="scientific">Streptomyces sulfonofaciens</name>
    <dbReference type="NCBI Taxonomy" id="68272"/>
    <lineage>
        <taxon>Bacteria</taxon>
        <taxon>Bacillati</taxon>
        <taxon>Actinomycetota</taxon>
        <taxon>Actinomycetes</taxon>
        <taxon>Kitasatosporales</taxon>
        <taxon>Streptomycetaceae</taxon>
        <taxon>Streptomyces</taxon>
    </lineage>
</organism>
<reference evidence="3" key="1">
    <citation type="journal article" date="2014" name="Int. J. Syst. Evol. Microbiol.">
        <title>Complete genome sequence of Corynebacterium casei LMG S-19264T (=DSM 44701T), isolated from a smear-ripened cheese.</title>
        <authorList>
            <consortium name="US DOE Joint Genome Institute (JGI-PGF)"/>
            <person name="Walter F."/>
            <person name="Albersmeier A."/>
            <person name="Kalinowski J."/>
            <person name="Ruckert C."/>
        </authorList>
    </citation>
    <scope>NUCLEOTIDE SEQUENCE</scope>
    <source>
        <strain evidence="3">JCM 5069</strain>
    </source>
</reference>
<comment type="caution">
    <text evidence="3">The sequence shown here is derived from an EMBL/GenBank/DDBJ whole genome shotgun (WGS) entry which is preliminary data.</text>
</comment>
<dbReference type="Proteomes" id="UP000603708">
    <property type="component" value="Unassembled WGS sequence"/>
</dbReference>
<evidence type="ECO:0008006" key="5">
    <source>
        <dbReference type="Google" id="ProtNLM"/>
    </source>
</evidence>
<dbReference type="RefSeq" id="WP_189936522.1">
    <property type="nucleotide sequence ID" value="NZ_BNCD01000019.1"/>
</dbReference>